<evidence type="ECO:0000313" key="4">
    <source>
        <dbReference type="EMBL" id="CEK90779.1"/>
    </source>
</evidence>
<dbReference type="EMBL" id="HACG01043913">
    <property type="protein sequence ID" value="CEK90778.1"/>
    <property type="molecule type" value="Transcribed_RNA"/>
</dbReference>
<dbReference type="EMBL" id="HACG01043909">
    <property type="protein sequence ID" value="CEK90774.1"/>
    <property type="molecule type" value="Transcribed_RNA"/>
</dbReference>
<reference evidence="1" key="1">
    <citation type="submission" date="2014-12" db="EMBL/GenBank/DDBJ databases">
        <title>Insight into the proteome of Arion vulgaris.</title>
        <authorList>
            <person name="Aradska J."/>
            <person name="Bulat T."/>
            <person name="Smidak R."/>
            <person name="Sarate P."/>
            <person name="Gangsoo J."/>
            <person name="Sialana F."/>
            <person name="Bilban M."/>
            <person name="Lubec G."/>
        </authorList>
    </citation>
    <scope>NUCLEOTIDE SEQUENCE</scope>
    <source>
        <tissue evidence="1">Skin</tissue>
    </source>
</reference>
<gene>
    <name evidence="1" type="primary">ORF178785</name>
    <name evidence="2" type="synonym">ORF178789</name>
    <name evidence="3" type="synonym">ORF178801</name>
    <name evidence="4" type="synonym">ORF178805</name>
</gene>
<evidence type="ECO:0000313" key="3">
    <source>
        <dbReference type="EMBL" id="CEK90778.1"/>
    </source>
</evidence>
<dbReference type="EMBL" id="HACG01043908">
    <property type="protein sequence ID" value="CEK90773.1"/>
    <property type="molecule type" value="Transcribed_RNA"/>
</dbReference>
<organism evidence="1">
    <name type="scientific">Arion vulgaris</name>
    <dbReference type="NCBI Taxonomy" id="1028688"/>
    <lineage>
        <taxon>Eukaryota</taxon>
        <taxon>Metazoa</taxon>
        <taxon>Spiralia</taxon>
        <taxon>Lophotrochozoa</taxon>
        <taxon>Mollusca</taxon>
        <taxon>Gastropoda</taxon>
        <taxon>Heterobranchia</taxon>
        <taxon>Euthyneura</taxon>
        <taxon>Panpulmonata</taxon>
        <taxon>Eupulmonata</taxon>
        <taxon>Stylommatophora</taxon>
        <taxon>Helicina</taxon>
        <taxon>Arionoidea</taxon>
        <taxon>Arionidae</taxon>
        <taxon>Arion</taxon>
    </lineage>
</organism>
<evidence type="ECO:0000313" key="2">
    <source>
        <dbReference type="EMBL" id="CEK90774.1"/>
    </source>
</evidence>
<sequence>MELSCGSLMCQRGQDKDRCIGFRVKKWCSDLCKVIDVGHMSVDLSSSVSHDPSLLTNSLFAVLDLFFCMESCEWLFLC</sequence>
<proteinExistence type="predicted"/>
<evidence type="ECO:0000313" key="1">
    <source>
        <dbReference type="EMBL" id="CEK90773.1"/>
    </source>
</evidence>
<protein>
    <submittedName>
        <fullName evidence="1">Uncharacterized protein</fullName>
    </submittedName>
</protein>
<accession>A0A0B7BCN6</accession>
<dbReference type="EMBL" id="HACG01043914">
    <property type="protein sequence ID" value="CEK90779.1"/>
    <property type="molecule type" value="Transcribed_RNA"/>
</dbReference>
<name>A0A0B7BCN6_9EUPU</name>
<dbReference type="AlphaFoldDB" id="A0A0B7BCN6"/>